<dbReference type="EMBL" id="CM055093">
    <property type="protein sequence ID" value="KAJ7567043.1"/>
    <property type="molecule type" value="Genomic_DNA"/>
</dbReference>
<name>A0ACC2EKF9_DIPCM</name>
<reference evidence="2" key="1">
    <citation type="journal article" date="2024" name="Proc. Natl. Acad. Sci. U.S.A.">
        <title>Extraordinary preservation of gene collinearity over three hundred million years revealed in homosporous lycophytes.</title>
        <authorList>
            <person name="Li C."/>
            <person name="Wickell D."/>
            <person name="Kuo L.Y."/>
            <person name="Chen X."/>
            <person name="Nie B."/>
            <person name="Liao X."/>
            <person name="Peng D."/>
            <person name="Ji J."/>
            <person name="Jenkins J."/>
            <person name="Williams M."/>
            <person name="Shu S."/>
            <person name="Plott C."/>
            <person name="Barry K."/>
            <person name="Rajasekar S."/>
            <person name="Grimwood J."/>
            <person name="Han X."/>
            <person name="Sun S."/>
            <person name="Hou Z."/>
            <person name="He W."/>
            <person name="Dai G."/>
            <person name="Sun C."/>
            <person name="Schmutz J."/>
            <person name="Leebens-Mack J.H."/>
            <person name="Li F.W."/>
            <person name="Wang L."/>
        </authorList>
    </citation>
    <scope>NUCLEOTIDE SEQUENCE [LARGE SCALE GENOMIC DNA]</scope>
    <source>
        <strain evidence="2">cv. PW_Plant_1</strain>
    </source>
</reference>
<proteinExistence type="predicted"/>
<evidence type="ECO:0000313" key="2">
    <source>
        <dbReference type="Proteomes" id="UP001162992"/>
    </source>
</evidence>
<keyword evidence="2" id="KW-1185">Reference proteome</keyword>
<gene>
    <name evidence="1" type="ORF">O6H91_02G129600</name>
</gene>
<comment type="caution">
    <text evidence="1">The sequence shown here is derived from an EMBL/GenBank/DDBJ whole genome shotgun (WGS) entry which is preliminary data.</text>
</comment>
<dbReference type="Proteomes" id="UP001162992">
    <property type="component" value="Chromosome 2"/>
</dbReference>
<sequence length="102" mass="11350">MIVHLLLMSQARHHLPPAPPPLLHLTIDAAVQHIQHVHSLASIPDILVQQLFLKTLAAGKLTEPVLQVFLATGHKEVFEIVKALKIRPILKPVLPTRCSDKF</sequence>
<accession>A0ACC2EKF9</accession>
<organism evidence="1 2">
    <name type="scientific">Diphasiastrum complanatum</name>
    <name type="common">Issler's clubmoss</name>
    <name type="synonym">Lycopodium complanatum</name>
    <dbReference type="NCBI Taxonomy" id="34168"/>
    <lineage>
        <taxon>Eukaryota</taxon>
        <taxon>Viridiplantae</taxon>
        <taxon>Streptophyta</taxon>
        <taxon>Embryophyta</taxon>
        <taxon>Tracheophyta</taxon>
        <taxon>Lycopodiopsida</taxon>
        <taxon>Lycopodiales</taxon>
        <taxon>Lycopodiaceae</taxon>
        <taxon>Lycopodioideae</taxon>
        <taxon>Diphasiastrum</taxon>
    </lineage>
</organism>
<evidence type="ECO:0000313" key="1">
    <source>
        <dbReference type="EMBL" id="KAJ7567043.1"/>
    </source>
</evidence>
<protein>
    <submittedName>
        <fullName evidence="1">Uncharacterized protein</fullName>
    </submittedName>
</protein>